<dbReference type="EMBL" id="JAHUZE010000004">
    <property type="protein sequence ID" value="MBV7380708.1"/>
    <property type="molecule type" value="Genomic_DNA"/>
</dbReference>
<keyword evidence="2" id="KW-1185">Reference proteome</keyword>
<protein>
    <recommendedName>
        <fullName evidence="3">Phasin protein</fullName>
    </recommendedName>
</protein>
<reference evidence="1 2" key="1">
    <citation type="submission" date="2021-05" db="EMBL/GenBank/DDBJ databases">
        <title>Culturable bacteria isolated from Daya Bay.</title>
        <authorList>
            <person name="Zheng W."/>
            <person name="Yu S."/>
            <person name="Huang Y."/>
        </authorList>
    </citation>
    <scope>NUCLEOTIDE SEQUENCE [LARGE SCALE GENOMIC DNA]</scope>
    <source>
        <strain evidence="1 2">DP4N28-5</strain>
    </source>
</reference>
<evidence type="ECO:0008006" key="3">
    <source>
        <dbReference type="Google" id="ProtNLM"/>
    </source>
</evidence>
<comment type="caution">
    <text evidence="1">The sequence shown here is derived from an EMBL/GenBank/DDBJ whole genome shotgun (WGS) entry which is preliminary data.</text>
</comment>
<evidence type="ECO:0000313" key="1">
    <source>
        <dbReference type="EMBL" id="MBV7380708.1"/>
    </source>
</evidence>
<proteinExistence type="predicted"/>
<evidence type="ECO:0000313" key="2">
    <source>
        <dbReference type="Proteomes" id="UP000756530"/>
    </source>
</evidence>
<sequence length="88" mass="9550">MSAMKSHMTDPDKADRLQFASNAWLTAAKAQAESEGVTDAEEAVLSAFKSMHDEWAAKGLRMAFGSEFKDWAAYCGKFAKAQGIETGL</sequence>
<gene>
    <name evidence="1" type="ORF">KJP28_17420</name>
</gene>
<name>A0ABS6T648_9RHOB</name>
<organism evidence="1 2">
    <name type="scientific">Maritimibacter dapengensis</name>
    <dbReference type="NCBI Taxonomy" id="2836868"/>
    <lineage>
        <taxon>Bacteria</taxon>
        <taxon>Pseudomonadati</taxon>
        <taxon>Pseudomonadota</taxon>
        <taxon>Alphaproteobacteria</taxon>
        <taxon>Rhodobacterales</taxon>
        <taxon>Roseobacteraceae</taxon>
        <taxon>Maritimibacter</taxon>
    </lineage>
</organism>
<dbReference type="Proteomes" id="UP000756530">
    <property type="component" value="Unassembled WGS sequence"/>
</dbReference>
<dbReference type="RefSeq" id="WP_218393895.1">
    <property type="nucleotide sequence ID" value="NZ_JAHUZE010000004.1"/>
</dbReference>
<accession>A0ABS6T648</accession>